<dbReference type="EMBL" id="BMKW01000007">
    <property type="protein sequence ID" value="GGJ20993.1"/>
    <property type="molecule type" value="Genomic_DNA"/>
</dbReference>
<organism evidence="1 2">
    <name type="scientific">Neoroseomonas lacus</name>
    <dbReference type="NCBI Taxonomy" id="287609"/>
    <lineage>
        <taxon>Bacteria</taxon>
        <taxon>Pseudomonadati</taxon>
        <taxon>Pseudomonadota</taxon>
        <taxon>Alphaproteobacteria</taxon>
        <taxon>Acetobacterales</taxon>
        <taxon>Acetobacteraceae</taxon>
        <taxon>Neoroseomonas</taxon>
    </lineage>
</organism>
<name>A0A917KMS2_9PROT</name>
<sequence length="250" mass="27187">MATIDNTEAGYRFIPAVMQYSGGVAALPGFRLERVRFTEPLPMAEGWRRIATFLDDIGRPRTAFAACELRSPAPFTEAGFATFNTAYATVLDAWGVLRDGHNPVARSNVCPAFTPPAVPGFHAFAYTVPDAHAAPSFIVAGSGESVEGKGNYRDHTIAYGDTSPDGMLRKGQYVLGEMERRMELLGFGWADTTGVQAYTVYPMPPALTAEIVSRGASRHGLTWQNCRPPVEGLDYEMDCRGIMTEQVLPA</sequence>
<dbReference type="AlphaFoldDB" id="A0A917KMS2"/>
<gene>
    <name evidence="1" type="ORF">GCM10011320_30330</name>
</gene>
<reference evidence="1" key="2">
    <citation type="submission" date="2020-09" db="EMBL/GenBank/DDBJ databases">
        <authorList>
            <person name="Sun Q."/>
            <person name="Zhou Y."/>
        </authorList>
    </citation>
    <scope>NUCLEOTIDE SEQUENCE</scope>
    <source>
        <strain evidence="1">CGMCC 1.3617</strain>
    </source>
</reference>
<proteinExistence type="predicted"/>
<accession>A0A917KMS2</accession>
<evidence type="ECO:0000313" key="1">
    <source>
        <dbReference type="EMBL" id="GGJ20993.1"/>
    </source>
</evidence>
<keyword evidence="2" id="KW-1185">Reference proteome</keyword>
<evidence type="ECO:0000313" key="2">
    <source>
        <dbReference type="Proteomes" id="UP000661507"/>
    </source>
</evidence>
<dbReference type="RefSeq" id="WP_188968021.1">
    <property type="nucleotide sequence ID" value="NZ_BMKW01000007.1"/>
</dbReference>
<comment type="caution">
    <text evidence="1">The sequence shown here is derived from an EMBL/GenBank/DDBJ whole genome shotgun (WGS) entry which is preliminary data.</text>
</comment>
<reference evidence="1" key="1">
    <citation type="journal article" date="2014" name="Int. J. Syst. Evol. Microbiol.">
        <title>Complete genome sequence of Corynebacterium casei LMG S-19264T (=DSM 44701T), isolated from a smear-ripened cheese.</title>
        <authorList>
            <consortium name="US DOE Joint Genome Institute (JGI-PGF)"/>
            <person name="Walter F."/>
            <person name="Albersmeier A."/>
            <person name="Kalinowski J."/>
            <person name="Ruckert C."/>
        </authorList>
    </citation>
    <scope>NUCLEOTIDE SEQUENCE</scope>
    <source>
        <strain evidence="1">CGMCC 1.3617</strain>
    </source>
</reference>
<dbReference type="Proteomes" id="UP000661507">
    <property type="component" value="Unassembled WGS sequence"/>
</dbReference>
<protein>
    <submittedName>
        <fullName evidence="1">Uncharacterized protein</fullName>
    </submittedName>
</protein>